<dbReference type="InterPro" id="IPR029310">
    <property type="entry name" value="FANCI_HD1"/>
</dbReference>
<dbReference type="InterPro" id="IPR026171">
    <property type="entry name" value="FANCI"/>
</dbReference>
<evidence type="ECO:0000259" key="5">
    <source>
        <dbReference type="Pfam" id="PF14679"/>
    </source>
</evidence>
<evidence type="ECO:0000313" key="7">
    <source>
        <dbReference type="EMBL" id="RWR76499.1"/>
    </source>
</evidence>
<feature type="compositionally biased region" description="Basic and acidic residues" evidence="1">
    <location>
        <begin position="1348"/>
        <end position="1360"/>
    </location>
</feature>
<feature type="compositionally biased region" description="Polar residues" evidence="1">
    <location>
        <begin position="1361"/>
        <end position="1370"/>
    </location>
</feature>
<proteinExistence type="predicted"/>
<dbReference type="GO" id="GO:0070182">
    <property type="term" value="F:DNA polymerase binding"/>
    <property type="evidence" value="ECO:0007669"/>
    <property type="project" value="TreeGrafter"/>
</dbReference>
<feature type="domain" description="FANCI solenoid 1" evidence="2">
    <location>
        <begin position="111"/>
        <end position="285"/>
    </location>
</feature>
<evidence type="ECO:0000259" key="6">
    <source>
        <dbReference type="Pfam" id="PF14680"/>
    </source>
</evidence>
<feature type="domain" description="FANCI helical" evidence="6">
    <location>
        <begin position="556"/>
        <end position="793"/>
    </location>
</feature>
<feature type="domain" description="FANCI solenoid 4" evidence="4">
    <location>
        <begin position="1108"/>
        <end position="1346"/>
    </location>
</feature>
<dbReference type="Pfam" id="PF14679">
    <property type="entry name" value="FANCI_HD1"/>
    <property type="match status" value="1"/>
</dbReference>
<feature type="region of interest" description="Disordered" evidence="1">
    <location>
        <begin position="552"/>
        <end position="571"/>
    </location>
</feature>
<dbReference type="PANTHER" id="PTHR21818:SF0">
    <property type="entry name" value="FANCONI ANEMIA GROUP I PROTEIN"/>
    <property type="match status" value="1"/>
</dbReference>
<dbReference type="Pfam" id="PF14678">
    <property type="entry name" value="FANCI_S4"/>
    <property type="match status" value="1"/>
</dbReference>
<evidence type="ECO:0000259" key="2">
    <source>
        <dbReference type="Pfam" id="PF14675"/>
    </source>
</evidence>
<dbReference type="GO" id="GO:0006281">
    <property type="term" value="P:DNA repair"/>
    <property type="evidence" value="ECO:0007669"/>
    <property type="project" value="InterPro"/>
</dbReference>
<feature type="domain" description="FANCI solenoid 2" evidence="3">
    <location>
        <begin position="383"/>
        <end position="538"/>
    </location>
</feature>
<feature type="region of interest" description="Disordered" evidence="1">
    <location>
        <begin position="1"/>
        <end position="22"/>
    </location>
</feature>
<feature type="region of interest" description="Disordered" evidence="1">
    <location>
        <begin position="796"/>
        <end position="830"/>
    </location>
</feature>
<feature type="compositionally biased region" description="Basic and acidic residues" evidence="1">
    <location>
        <begin position="816"/>
        <end position="826"/>
    </location>
</feature>
<evidence type="ECO:0000256" key="1">
    <source>
        <dbReference type="SAM" id="MobiDB-lite"/>
    </source>
</evidence>
<dbReference type="Pfam" id="PF14680">
    <property type="entry name" value="FANCI_HD2"/>
    <property type="match status" value="1"/>
</dbReference>
<comment type="caution">
    <text evidence="7">The sequence shown here is derived from an EMBL/GenBank/DDBJ whole genome shotgun (WGS) entry which is preliminary data.</text>
</comment>
<dbReference type="Proteomes" id="UP000283530">
    <property type="component" value="Unassembled WGS sequence"/>
</dbReference>
<feature type="domain" description="FANCI helical" evidence="5">
    <location>
        <begin position="289"/>
        <end position="369"/>
    </location>
</feature>
<dbReference type="InterPro" id="IPR029308">
    <property type="entry name" value="FANCI_S1"/>
</dbReference>
<dbReference type="InterPro" id="IPR029315">
    <property type="entry name" value="FANCI_S2"/>
</dbReference>
<dbReference type="InterPro" id="IPR029314">
    <property type="entry name" value="FANCI_S4"/>
</dbReference>
<reference evidence="7 8" key="1">
    <citation type="journal article" date="2019" name="Nat. Plants">
        <title>Stout camphor tree genome fills gaps in understanding of flowering plant genome evolution.</title>
        <authorList>
            <person name="Chaw S.M."/>
            <person name="Liu Y.C."/>
            <person name="Wu Y.W."/>
            <person name="Wang H.Y."/>
            <person name="Lin C.I."/>
            <person name="Wu C.S."/>
            <person name="Ke H.M."/>
            <person name="Chang L.Y."/>
            <person name="Hsu C.Y."/>
            <person name="Yang H.T."/>
            <person name="Sudianto E."/>
            <person name="Hsu M.H."/>
            <person name="Wu K.P."/>
            <person name="Wang L.N."/>
            <person name="Leebens-Mack J.H."/>
            <person name="Tsai I.J."/>
        </authorList>
    </citation>
    <scope>NUCLEOTIDE SEQUENCE [LARGE SCALE GENOMIC DNA]</scope>
    <source>
        <strain evidence="8">cv. Chaw 1501</strain>
        <tissue evidence="7">Young leaves</tissue>
    </source>
</reference>
<protein>
    <submittedName>
        <fullName evidence="7">Fanconi anemia group I protein</fullName>
    </submittedName>
</protein>
<dbReference type="STRING" id="337451.A0A443NDB2"/>
<dbReference type="EMBL" id="QPKB01000002">
    <property type="protein sequence ID" value="RWR76499.1"/>
    <property type="molecule type" value="Genomic_DNA"/>
</dbReference>
<sequence length="1429" mass="158456">MATSTTTTPTSNSNSNSNSNTPQLLTDADIIRLAQHPQPPHTYLSLLSSTPHSTLLSYLSLSSSPSLYLSSLLFLFSQTTNHPPPPLLSSLLLSYLRLFLSRQIPRDPHSSSAFRLLSLRLPDLPTPTLTSLSDLILSHLPSISDPDDAQPLDLLPPSLDLLARSPDRSEADYVDSALRGILSADWSKVLLVKLVSLLREFRSLDKDLAREFLHKVFDGMTRVDLQDLPSIVYQLLLLASKGFGRRAVVEGIVGFFGRNERGRSKAAIVRQVEGTVLLHVNFAVKQDPSLGQEVLGLVRSDLGAFNHFTVVVLLSIAKVRRFAESAIGVLKNAVVASYRDHKFARDCKWLPDNLKLGCCQTVKRVEKAVMKAVNESNNGREHIVPSIVRFGFVLLESVEGTNSEELSDSDGLMGAGQLGIEILKTLFEVHEMARNEIIEQCKFRILSLKPQQSMPIIKLIGYLVQSYPFAMLEHVARLKELLDYFTFMHDETATHLVTSLLPFIKFSRDLQDYIILVVRKALFRREDTVRIAATNAIIDLIVAEKRSKNNCPDSLQESSSQASCSQQAETPRGMGGTLFQELSGLLRRCLSQKATVKEIIYKGLMKLVVLDPFIAGLVFDFLLPQFLRFYHEDDDVRLNISSCVKIEGGKACLEEPLDCLLSCVSWILLLQPHGKPDHLSESAWAFLGFSLSQENESGKVSSGESFSNALSNIRKFLRDGSLEDVIAKCQDPRSRSFEGEKGSYCVWILSGIVEIILNAVATELEKATDMGKLDLEKELMHFVDLYDSLHKDASGTKQINGPAKGSSKSSSQGILDKSDHNVREGSRATPLKLSQAKRSFLATSSIHQVFLIALKLYNVAGYGAHVSQNHCQSLPSETSVNCSKLISFGLNACLHHFKSFSSIEKDDPLKTLIYGNICVLGCPLLQLGLQLLKSYSKLGKDQKKTEVKGRKVVEERAEQIHLFLVCLYELIKIKFHSPHFIGLIEDLVSVSATENVVENAVDAVEDNDSELASMVDDQHVRNMHLFLDKIIKPFFSELLALSLFRESEVLSQIVLMIGNKLPCKLRDSLGSWAVHICSSSETTNAKAARSILALAVYLRSSPNDLVLAQGMASELLIVLGSEERDPVEKSNTYPIINHSTEQAVASFLLQLIESIIADLDWAISKLKALSATSHGSTDLGNSDGHEERAPGLVLEEALYSMSEVLVNLLSSFAETSLKDPQSEQLLRLAAKFYKHLSHMTKLRIAPKGCRQLLPGLKFQRLAEVTCKKLTRPLYSFVALMQRNQQENVRAKGIMRKIRRENRCIPDLIFQIEDYEKYLIQLSKLTKVNLLRHAKRSTARDFKIIDVKKTAKQEEQPEHESSPANSNASRIESNAESGGEEENGPGQDVSAGLSCAAVEEGSGSDSEEGIVIKTKRAKLSKVVQDSDEET</sequence>
<dbReference type="Pfam" id="PF14676">
    <property type="entry name" value="FANCI_S2"/>
    <property type="match status" value="1"/>
</dbReference>
<name>A0A443NDB2_9MAGN</name>
<accession>A0A443NDB2</accession>
<organism evidence="7 8">
    <name type="scientific">Cinnamomum micranthum f. kanehirae</name>
    <dbReference type="NCBI Taxonomy" id="337451"/>
    <lineage>
        <taxon>Eukaryota</taxon>
        <taxon>Viridiplantae</taxon>
        <taxon>Streptophyta</taxon>
        <taxon>Embryophyta</taxon>
        <taxon>Tracheophyta</taxon>
        <taxon>Spermatophyta</taxon>
        <taxon>Magnoliopsida</taxon>
        <taxon>Magnoliidae</taxon>
        <taxon>Laurales</taxon>
        <taxon>Lauraceae</taxon>
        <taxon>Cinnamomum</taxon>
    </lineage>
</organism>
<feature type="region of interest" description="Disordered" evidence="1">
    <location>
        <begin position="1348"/>
        <end position="1429"/>
    </location>
</feature>
<dbReference type="OrthoDB" id="195089at2759"/>
<dbReference type="InterPro" id="IPR029312">
    <property type="entry name" value="FANCI_HD2"/>
</dbReference>
<evidence type="ECO:0000259" key="4">
    <source>
        <dbReference type="Pfam" id="PF14678"/>
    </source>
</evidence>
<feature type="compositionally biased region" description="Low complexity" evidence="1">
    <location>
        <begin position="554"/>
        <end position="569"/>
    </location>
</feature>
<evidence type="ECO:0000313" key="8">
    <source>
        <dbReference type="Proteomes" id="UP000283530"/>
    </source>
</evidence>
<keyword evidence="8" id="KW-1185">Reference proteome</keyword>
<dbReference type="PANTHER" id="PTHR21818">
    <property type="entry name" value="BC025462 PROTEIN"/>
    <property type="match status" value="1"/>
</dbReference>
<evidence type="ECO:0000259" key="3">
    <source>
        <dbReference type="Pfam" id="PF14676"/>
    </source>
</evidence>
<dbReference type="Pfam" id="PF14675">
    <property type="entry name" value="FANCI_S1"/>
    <property type="match status" value="1"/>
</dbReference>
<gene>
    <name evidence="7" type="ORF">CKAN_00494100</name>
</gene>